<accession>N6Z3T4</accession>
<organism evidence="1 2">
    <name type="scientific">Thauera aminoaromatica S2</name>
    <dbReference type="NCBI Taxonomy" id="1234381"/>
    <lineage>
        <taxon>Bacteria</taxon>
        <taxon>Pseudomonadati</taxon>
        <taxon>Pseudomonadota</taxon>
        <taxon>Betaproteobacteria</taxon>
        <taxon>Rhodocyclales</taxon>
        <taxon>Zoogloeaceae</taxon>
        <taxon>Thauera</taxon>
    </lineage>
</organism>
<comment type="caution">
    <text evidence="1">The sequence shown here is derived from an EMBL/GenBank/DDBJ whole genome shotgun (WGS) entry which is preliminary data.</text>
</comment>
<dbReference type="Gene3D" id="3.40.390.10">
    <property type="entry name" value="Collagenase (Catalytic Domain)"/>
    <property type="match status" value="1"/>
</dbReference>
<dbReference type="GO" id="GO:0008237">
    <property type="term" value="F:metallopeptidase activity"/>
    <property type="evidence" value="ECO:0007669"/>
    <property type="project" value="InterPro"/>
</dbReference>
<sequence length="186" mass="20424">MAIHIHEEIADQRFVPKLVARLQDTLAPPIVTIPTKMDLEPFRPTLGLMDARPLLDALIGGIDWRRDGTVVRFVVIADDMQLKPARFNFAASAGDTSTPFHLSIVSLARLQQLADGGRVDRDPDRTAQRVFKLIAKNTARLMGYASSDACLFAFPRSLSELDATPENFCEPDLSALVVAGIARSPQ</sequence>
<reference evidence="1 2" key="1">
    <citation type="submission" date="2012-09" db="EMBL/GenBank/DDBJ databases">
        <title>Draft Genome Sequences of 6 Strains from Genus Thauera.</title>
        <authorList>
            <person name="Liu B."/>
            <person name="Shapleigh J.P."/>
            <person name="Frostegard A.H."/>
        </authorList>
    </citation>
    <scope>NUCLEOTIDE SEQUENCE [LARGE SCALE GENOMIC DNA]</scope>
    <source>
        <strain evidence="1 2">S2</strain>
    </source>
</reference>
<evidence type="ECO:0000313" key="2">
    <source>
        <dbReference type="Proteomes" id="UP000013042"/>
    </source>
</evidence>
<name>N6Z3T4_THASP</name>
<dbReference type="EMBL" id="AMXD01000001">
    <property type="protein sequence ID" value="ENO89048.1"/>
    <property type="molecule type" value="Genomic_DNA"/>
</dbReference>
<proteinExistence type="predicted"/>
<protein>
    <submittedName>
        <fullName evidence="1">Uncharacterized protein</fullName>
    </submittedName>
</protein>
<dbReference type="Proteomes" id="UP000013042">
    <property type="component" value="Unassembled WGS sequence"/>
</dbReference>
<dbReference type="AlphaFoldDB" id="N6Z3T4"/>
<evidence type="ECO:0000313" key="1">
    <source>
        <dbReference type="EMBL" id="ENO89048.1"/>
    </source>
</evidence>
<dbReference type="InterPro" id="IPR024079">
    <property type="entry name" value="MetalloPept_cat_dom_sf"/>
</dbReference>
<gene>
    <name evidence="1" type="ORF">C665_00580</name>
</gene>